<feature type="compositionally biased region" description="Basic residues" evidence="9">
    <location>
        <begin position="42"/>
        <end position="54"/>
    </location>
</feature>
<keyword evidence="6" id="KW-0805">Transcription regulation</keyword>
<dbReference type="PANTHER" id="PTHR14196:SF12">
    <property type="entry name" value="ZINC FINGER PROTEIN 208-LIKE"/>
    <property type="match status" value="1"/>
</dbReference>
<organism evidence="10">
    <name type="scientific">Cyprideis torosa</name>
    <dbReference type="NCBI Taxonomy" id="163714"/>
    <lineage>
        <taxon>Eukaryota</taxon>
        <taxon>Metazoa</taxon>
        <taxon>Ecdysozoa</taxon>
        <taxon>Arthropoda</taxon>
        <taxon>Crustacea</taxon>
        <taxon>Oligostraca</taxon>
        <taxon>Ostracoda</taxon>
        <taxon>Podocopa</taxon>
        <taxon>Podocopida</taxon>
        <taxon>Cytherocopina</taxon>
        <taxon>Cytheroidea</taxon>
        <taxon>Cytherideidae</taxon>
        <taxon>Cyprideis</taxon>
    </lineage>
</organism>
<dbReference type="FunFam" id="3.30.160.60:FF:001289">
    <property type="entry name" value="Zinc finger protein 574"/>
    <property type="match status" value="1"/>
</dbReference>
<dbReference type="SUPFAM" id="SSF57667">
    <property type="entry name" value="beta-beta-alpha zinc fingers"/>
    <property type="match status" value="1"/>
</dbReference>
<dbReference type="InterPro" id="IPR050717">
    <property type="entry name" value="C2H2-ZF_Transcription_Reg"/>
</dbReference>
<reference evidence="10" key="1">
    <citation type="submission" date="2020-11" db="EMBL/GenBank/DDBJ databases">
        <authorList>
            <person name="Tran Van P."/>
        </authorList>
    </citation>
    <scope>NUCLEOTIDE SEQUENCE</scope>
</reference>
<keyword evidence="3" id="KW-0677">Repeat</keyword>
<evidence type="ECO:0000256" key="2">
    <source>
        <dbReference type="ARBA" id="ARBA00022723"/>
    </source>
</evidence>
<dbReference type="PROSITE" id="PS50157">
    <property type="entry name" value="ZINC_FINGER_C2H2_2"/>
    <property type="match status" value="2"/>
</dbReference>
<dbReference type="FunFam" id="3.30.160.60:FF:000145">
    <property type="entry name" value="Zinc finger protein 574"/>
    <property type="match status" value="1"/>
</dbReference>
<dbReference type="SMART" id="SM00355">
    <property type="entry name" value="ZnF_C2H2"/>
    <property type="match status" value="2"/>
</dbReference>
<evidence type="ECO:0000256" key="6">
    <source>
        <dbReference type="ARBA" id="ARBA00023015"/>
    </source>
</evidence>
<dbReference type="Pfam" id="PF00096">
    <property type="entry name" value="zf-C2H2"/>
    <property type="match status" value="2"/>
</dbReference>
<keyword evidence="7" id="KW-0804">Transcription</keyword>
<sequence>MAETKMDIEEPSLEPPRRELETAIKEEAAEATDETETTGHQQSRRTKQKSKKTKKEPAHHDCAVCGKRLKNRSDLKRHEKIHTDHARTHTKERPYECNVCSKRFSIAGNMQRH</sequence>
<evidence type="ECO:0000256" key="1">
    <source>
        <dbReference type="ARBA" id="ARBA00004123"/>
    </source>
</evidence>
<dbReference type="GO" id="GO:0008270">
    <property type="term" value="F:zinc ion binding"/>
    <property type="evidence" value="ECO:0007669"/>
    <property type="project" value="UniProtKB-KW"/>
</dbReference>
<dbReference type="InterPro" id="IPR036236">
    <property type="entry name" value="Znf_C2H2_sf"/>
</dbReference>
<keyword evidence="5" id="KW-0862">Zinc</keyword>
<dbReference type="EMBL" id="OB698540">
    <property type="protein sequence ID" value="CAD7238252.1"/>
    <property type="molecule type" value="Genomic_DNA"/>
</dbReference>
<evidence type="ECO:0000256" key="4">
    <source>
        <dbReference type="ARBA" id="ARBA00022771"/>
    </source>
</evidence>
<evidence type="ECO:0000313" key="10">
    <source>
        <dbReference type="EMBL" id="CAD7238252.1"/>
    </source>
</evidence>
<evidence type="ECO:0000256" key="8">
    <source>
        <dbReference type="ARBA" id="ARBA00023242"/>
    </source>
</evidence>
<proteinExistence type="predicted"/>
<dbReference type="OrthoDB" id="8685330at2759"/>
<name>A0A7R9A056_9CRUS</name>
<dbReference type="GO" id="GO:0000981">
    <property type="term" value="F:DNA-binding transcription factor activity, RNA polymerase II-specific"/>
    <property type="evidence" value="ECO:0007669"/>
    <property type="project" value="TreeGrafter"/>
</dbReference>
<feature type="region of interest" description="Disordered" evidence="9">
    <location>
        <begin position="24"/>
        <end position="61"/>
    </location>
</feature>
<evidence type="ECO:0000256" key="9">
    <source>
        <dbReference type="SAM" id="MobiDB-lite"/>
    </source>
</evidence>
<protein>
    <submittedName>
        <fullName evidence="10">Uncharacterized protein</fullName>
    </submittedName>
</protein>
<keyword evidence="4" id="KW-0863">Zinc-finger</keyword>
<gene>
    <name evidence="10" type="ORF">CTOB1V02_LOCUS16067</name>
</gene>
<dbReference type="InterPro" id="IPR013087">
    <property type="entry name" value="Znf_C2H2_type"/>
</dbReference>
<comment type="subcellular location">
    <subcellularLocation>
        <location evidence="1">Nucleus</location>
    </subcellularLocation>
</comment>
<dbReference type="PANTHER" id="PTHR14196">
    <property type="entry name" value="ODD-SKIPPED - RELATED"/>
    <property type="match status" value="1"/>
</dbReference>
<evidence type="ECO:0000256" key="3">
    <source>
        <dbReference type="ARBA" id="ARBA00022737"/>
    </source>
</evidence>
<dbReference type="GO" id="GO:0005634">
    <property type="term" value="C:nucleus"/>
    <property type="evidence" value="ECO:0007669"/>
    <property type="project" value="UniProtKB-SubCell"/>
</dbReference>
<accession>A0A7R9A056</accession>
<keyword evidence="2" id="KW-0479">Metal-binding</keyword>
<feature type="non-terminal residue" evidence="10">
    <location>
        <position position="1"/>
    </location>
</feature>
<dbReference type="GO" id="GO:0000977">
    <property type="term" value="F:RNA polymerase II transcription regulatory region sequence-specific DNA binding"/>
    <property type="evidence" value="ECO:0007669"/>
    <property type="project" value="TreeGrafter"/>
</dbReference>
<evidence type="ECO:0000256" key="7">
    <source>
        <dbReference type="ARBA" id="ARBA00023163"/>
    </source>
</evidence>
<dbReference type="Gene3D" id="3.30.160.60">
    <property type="entry name" value="Classic Zinc Finger"/>
    <property type="match status" value="2"/>
</dbReference>
<evidence type="ECO:0000256" key="5">
    <source>
        <dbReference type="ARBA" id="ARBA00022833"/>
    </source>
</evidence>
<dbReference type="AlphaFoldDB" id="A0A7R9A056"/>
<keyword evidence="8" id="KW-0539">Nucleus</keyword>
<dbReference type="PROSITE" id="PS00028">
    <property type="entry name" value="ZINC_FINGER_C2H2_1"/>
    <property type="match status" value="1"/>
</dbReference>